<dbReference type="AlphaFoldDB" id="A0A9P4N8W6"/>
<keyword evidence="1" id="KW-0732">Signal</keyword>
<keyword evidence="3" id="KW-1185">Reference proteome</keyword>
<comment type="caution">
    <text evidence="2">The sequence shown here is derived from an EMBL/GenBank/DDBJ whole genome shotgun (WGS) entry which is preliminary data.</text>
</comment>
<dbReference type="Proteomes" id="UP000800093">
    <property type="component" value="Unassembled WGS sequence"/>
</dbReference>
<dbReference type="EMBL" id="ML986595">
    <property type="protein sequence ID" value="KAF2266936.1"/>
    <property type="molecule type" value="Genomic_DNA"/>
</dbReference>
<evidence type="ECO:0000313" key="2">
    <source>
        <dbReference type="EMBL" id="KAF2266936.1"/>
    </source>
</evidence>
<organism evidence="2 3">
    <name type="scientific">Lojkania enalia</name>
    <dbReference type="NCBI Taxonomy" id="147567"/>
    <lineage>
        <taxon>Eukaryota</taxon>
        <taxon>Fungi</taxon>
        <taxon>Dikarya</taxon>
        <taxon>Ascomycota</taxon>
        <taxon>Pezizomycotina</taxon>
        <taxon>Dothideomycetes</taxon>
        <taxon>Pleosporomycetidae</taxon>
        <taxon>Pleosporales</taxon>
        <taxon>Pleosporales incertae sedis</taxon>
        <taxon>Lojkania</taxon>
    </lineage>
</organism>
<accession>A0A9P4N8W6</accession>
<feature type="chain" id="PRO_5040247116" evidence="1">
    <location>
        <begin position="20"/>
        <end position="115"/>
    </location>
</feature>
<sequence>MHILPLVVITSTIIPTGVANSPEQLEDKNSTLTSYSTKFTFENAQTPFTNIFKGKDDNIVKRAIGDHKKLTMTSIGNHFSLEYLTVMAVDENIYMSSESISELQGYMYHTILIKD</sequence>
<reference evidence="3" key="1">
    <citation type="journal article" date="2020" name="Stud. Mycol.">
        <title>101 Dothideomycetes genomes: A test case for predicting lifestyles and emergence of pathogens.</title>
        <authorList>
            <person name="Haridas S."/>
            <person name="Albert R."/>
            <person name="Binder M."/>
            <person name="Bloem J."/>
            <person name="LaButti K."/>
            <person name="Salamov A."/>
            <person name="Andreopoulos B."/>
            <person name="Baker S."/>
            <person name="Barry K."/>
            <person name="Bills G."/>
            <person name="Bluhm B."/>
            <person name="Cannon C."/>
            <person name="Castanera R."/>
            <person name="Culley D."/>
            <person name="Daum C."/>
            <person name="Ezra D."/>
            <person name="Gonzalez J."/>
            <person name="Henrissat B."/>
            <person name="Kuo A."/>
            <person name="Liang C."/>
            <person name="Lipzen A."/>
            <person name="Lutzoni F."/>
            <person name="Magnuson J."/>
            <person name="Mondo S."/>
            <person name="Nolan M."/>
            <person name="Ohm R."/>
            <person name="Pangilinan J."/>
            <person name="Park H.-J."/>
            <person name="Ramirez L."/>
            <person name="Alfaro M."/>
            <person name="Sun H."/>
            <person name="Tritt A."/>
            <person name="Yoshinaga Y."/>
            <person name="Zwiers L.-H."/>
            <person name="Turgeon B."/>
            <person name="Goodwin S."/>
            <person name="Spatafora J."/>
            <person name="Crous P."/>
            <person name="Grigoriev I."/>
        </authorList>
    </citation>
    <scope>NUCLEOTIDE SEQUENCE [LARGE SCALE GENOMIC DNA]</scope>
    <source>
        <strain evidence="3">CBS 304.66</strain>
    </source>
</reference>
<protein>
    <submittedName>
        <fullName evidence="2">Uncharacterized protein</fullName>
    </submittedName>
</protein>
<evidence type="ECO:0000256" key="1">
    <source>
        <dbReference type="SAM" id="SignalP"/>
    </source>
</evidence>
<name>A0A9P4N8W6_9PLEO</name>
<proteinExistence type="predicted"/>
<gene>
    <name evidence="2" type="ORF">CC78DRAFT_577861</name>
</gene>
<evidence type="ECO:0000313" key="3">
    <source>
        <dbReference type="Proteomes" id="UP000800093"/>
    </source>
</evidence>
<feature type="signal peptide" evidence="1">
    <location>
        <begin position="1"/>
        <end position="19"/>
    </location>
</feature>